<name>A0A9D1EJF4_9FIRM</name>
<evidence type="ECO:0000313" key="2">
    <source>
        <dbReference type="EMBL" id="HIR93045.1"/>
    </source>
</evidence>
<organism evidence="2 3">
    <name type="scientific">Candidatus Egerieimonas intestinavium</name>
    <dbReference type="NCBI Taxonomy" id="2840777"/>
    <lineage>
        <taxon>Bacteria</taxon>
        <taxon>Bacillati</taxon>
        <taxon>Bacillota</taxon>
        <taxon>Clostridia</taxon>
        <taxon>Lachnospirales</taxon>
        <taxon>Lachnospiraceae</taxon>
        <taxon>Lachnospiraceae incertae sedis</taxon>
        <taxon>Candidatus Egerieimonas</taxon>
    </lineage>
</organism>
<proteinExistence type="predicted"/>
<feature type="region of interest" description="Disordered" evidence="1">
    <location>
        <begin position="1"/>
        <end position="21"/>
    </location>
</feature>
<reference evidence="2" key="2">
    <citation type="journal article" date="2021" name="PeerJ">
        <title>Extensive microbial diversity within the chicken gut microbiome revealed by metagenomics and culture.</title>
        <authorList>
            <person name="Gilroy R."/>
            <person name="Ravi A."/>
            <person name="Getino M."/>
            <person name="Pursley I."/>
            <person name="Horton D.L."/>
            <person name="Alikhan N.F."/>
            <person name="Baker D."/>
            <person name="Gharbi K."/>
            <person name="Hall N."/>
            <person name="Watson M."/>
            <person name="Adriaenssens E.M."/>
            <person name="Foster-Nyarko E."/>
            <person name="Jarju S."/>
            <person name="Secka A."/>
            <person name="Antonio M."/>
            <person name="Oren A."/>
            <person name="Chaudhuri R.R."/>
            <person name="La Ragione R."/>
            <person name="Hildebrand F."/>
            <person name="Pallen M.J."/>
        </authorList>
    </citation>
    <scope>NUCLEOTIDE SEQUENCE</scope>
    <source>
        <strain evidence="2">ChiSxjej1B13-7041</strain>
    </source>
</reference>
<comment type="caution">
    <text evidence="2">The sequence shown here is derived from an EMBL/GenBank/DDBJ whole genome shotgun (WGS) entry which is preliminary data.</text>
</comment>
<feature type="compositionally biased region" description="Basic and acidic residues" evidence="1">
    <location>
        <begin position="1"/>
        <end position="14"/>
    </location>
</feature>
<dbReference type="AlphaFoldDB" id="A0A9D1EJF4"/>
<protein>
    <submittedName>
        <fullName evidence="2">Uncharacterized protein</fullName>
    </submittedName>
</protein>
<dbReference type="EMBL" id="DVHU01000060">
    <property type="protein sequence ID" value="HIR93045.1"/>
    <property type="molecule type" value="Genomic_DNA"/>
</dbReference>
<sequence length="59" mass="6912">MKHEQAFEGRKEEEQQMDVCSSRECTGLIPAGLSSEEELEFYEELYPFLPKPVTEKEEE</sequence>
<evidence type="ECO:0000313" key="3">
    <source>
        <dbReference type="Proteomes" id="UP000886841"/>
    </source>
</evidence>
<evidence type="ECO:0000256" key="1">
    <source>
        <dbReference type="SAM" id="MobiDB-lite"/>
    </source>
</evidence>
<gene>
    <name evidence="2" type="ORF">IAB98_06470</name>
</gene>
<dbReference type="Proteomes" id="UP000886841">
    <property type="component" value="Unassembled WGS sequence"/>
</dbReference>
<reference evidence="2" key="1">
    <citation type="submission" date="2020-10" db="EMBL/GenBank/DDBJ databases">
        <authorList>
            <person name="Gilroy R."/>
        </authorList>
    </citation>
    <scope>NUCLEOTIDE SEQUENCE</scope>
    <source>
        <strain evidence="2">ChiSxjej1B13-7041</strain>
    </source>
</reference>
<accession>A0A9D1EJF4</accession>